<organism evidence="1 3">
    <name type="scientific">Legionella feeleii</name>
    <dbReference type="NCBI Taxonomy" id="453"/>
    <lineage>
        <taxon>Bacteria</taxon>
        <taxon>Pseudomonadati</taxon>
        <taxon>Pseudomonadota</taxon>
        <taxon>Gammaproteobacteria</taxon>
        <taxon>Legionellales</taxon>
        <taxon>Legionellaceae</taxon>
        <taxon>Legionella</taxon>
    </lineage>
</organism>
<reference evidence="1 3" key="1">
    <citation type="submission" date="2015-11" db="EMBL/GenBank/DDBJ databases">
        <title>Genomic analysis of 38 Legionella species identifies large and diverse effector repertoires.</title>
        <authorList>
            <person name="Burstein D."/>
            <person name="Amaro F."/>
            <person name="Zusman T."/>
            <person name="Lifshitz Z."/>
            <person name="Cohen O."/>
            <person name="Gilbert J.A."/>
            <person name="Pupko T."/>
            <person name="Shuman H.A."/>
            <person name="Segal G."/>
        </authorList>
    </citation>
    <scope>NUCLEOTIDE SEQUENCE [LARGE SCALE GENOMIC DNA]</scope>
    <source>
        <strain evidence="1 3">WO-44C</strain>
    </source>
</reference>
<evidence type="ECO:0000313" key="2">
    <source>
        <dbReference type="EMBL" id="SPX61102.1"/>
    </source>
</evidence>
<dbReference type="EMBL" id="LNYB01000085">
    <property type="protein sequence ID" value="KTC95357.1"/>
    <property type="molecule type" value="Genomic_DNA"/>
</dbReference>
<dbReference type="STRING" id="453.Lfee_3022"/>
<dbReference type="OrthoDB" id="5642346at2"/>
<evidence type="ECO:0000313" key="3">
    <source>
        <dbReference type="Proteomes" id="UP000054698"/>
    </source>
</evidence>
<protein>
    <submittedName>
        <fullName evidence="2">Dot/Icm secretion system substrate</fullName>
    </submittedName>
    <submittedName>
        <fullName evidence="1">Substrate of the Dot/Icm secretion system</fullName>
    </submittedName>
</protein>
<dbReference type="Proteomes" id="UP000054698">
    <property type="component" value="Unassembled WGS sequence"/>
</dbReference>
<proteinExistence type="predicted"/>
<accession>A0A0W0TIP9</accession>
<evidence type="ECO:0000313" key="1">
    <source>
        <dbReference type="EMBL" id="KTC95357.1"/>
    </source>
</evidence>
<reference evidence="2 4" key="2">
    <citation type="submission" date="2018-06" db="EMBL/GenBank/DDBJ databases">
        <authorList>
            <consortium name="Pathogen Informatics"/>
            <person name="Doyle S."/>
        </authorList>
    </citation>
    <scope>NUCLEOTIDE SEQUENCE [LARGE SCALE GENOMIC DNA]</scope>
    <source>
        <strain evidence="2 4">NCTC12022</strain>
    </source>
</reference>
<evidence type="ECO:0000313" key="4">
    <source>
        <dbReference type="Proteomes" id="UP000251942"/>
    </source>
</evidence>
<keyword evidence="3" id="KW-1185">Reference proteome</keyword>
<dbReference type="Proteomes" id="UP000251942">
    <property type="component" value="Unassembled WGS sequence"/>
</dbReference>
<dbReference type="PATRIC" id="fig|453.4.peg.3299"/>
<dbReference type="EMBL" id="UASS01000016">
    <property type="protein sequence ID" value="SPX61102.1"/>
    <property type="molecule type" value="Genomic_DNA"/>
</dbReference>
<name>A0A0W0TIP9_9GAMM</name>
<gene>
    <name evidence="1" type="ORF">Lfee_3022</name>
    <name evidence="2" type="ORF">NCTC12022_01840</name>
</gene>
<dbReference type="AlphaFoldDB" id="A0A0W0TIP9"/>
<sequence length="398" mass="45670">MGYEPPSFEELCKATDQLEGDFNKFASRYFVASYSALCSIAETLKDEYCKNVKKKTSWVFTPIPKELRLSQIACISQLKNDLKPRTEAEVKKAVSILMGAFMYRLLRLEHEQINLYEFFKASRIEDYFNISIVNSCALHTTLREALIKKGNVFDAQTVAVCCGAYKQYLMQEGVSDRYTYIREDTDFFSNLDLIIAKAKLVAAPIQEQLHYVSFIQSVAKSLKEYDEEVRDGLKTLDKLLKTKLATKESIKRDEIIKCLQSLELESGTTRYIEKLLPRDLVIDEESSVDFEEKMIERLTIYNQHVLLGAHILPLKACQTVPYPALDSAIRHVIERLNNSLDTKTHDLAFDALNFFVNLPGEATIKYDAWGDAEAMKADLLKQWDELKEANRLEFILVT</sequence>
<dbReference type="RefSeq" id="WP_058447817.1">
    <property type="nucleotide sequence ID" value="NZ_CAAAHT010000032.1"/>
</dbReference>